<organism evidence="2 3">
    <name type="scientific">Virgibacillus salinus</name>
    <dbReference type="NCBI Taxonomy" id="553311"/>
    <lineage>
        <taxon>Bacteria</taxon>
        <taxon>Bacillati</taxon>
        <taxon>Bacillota</taxon>
        <taxon>Bacilli</taxon>
        <taxon>Bacillales</taxon>
        <taxon>Bacillaceae</taxon>
        <taxon>Virgibacillus</taxon>
    </lineage>
</organism>
<keyword evidence="1" id="KW-0812">Transmembrane</keyword>
<keyword evidence="1" id="KW-1133">Transmembrane helix</keyword>
<sequence>MRGGVVLHKRKVVDILGVTSILTVITSIIFFYIQRGPNADIYFGITILSILSIVGILSAIFSWLMSKRHILLIIALLGNGFVLVFTFFLLLAMGISEP</sequence>
<protein>
    <submittedName>
        <fullName evidence="2">Uncharacterized protein</fullName>
    </submittedName>
</protein>
<evidence type="ECO:0000313" key="2">
    <source>
        <dbReference type="EMBL" id="SDQ80978.1"/>
    </source>
</evidence>
<feature type="transmembrane region" description="Helical" evidence="1">
    <location>
        <begin position="71"/>
        <end position="95"/>
    </location>
</feature>
<feature type="transmembrane region" description="Helical" evidence="1">
    <location>
        <begin position="12"/>
        <end position="33"/>
    </location>
</feature>
<keyword evidence="3" id="KW-1185">Reference proteome</keyword>
<name>A0A1H1DXM4_9BACI</name>
<dbReference type="Proteomes" id="UP000199444">
    <property type="component" value="Unassembled WGS sequence"/>
</dbReference>
<evidence type="ECO:0000256" key="1">
    <source>
        <dbReference type="SAM" id="Phobius"/>
    </source>
</evidence>
<accession>A0A1H1DXM4</accession>
<feature type="transmembrane region" description="Helical" evidence="1">
    <location>
        <begin position="39"/>
        <end position="64"/>
    </location>
</feature>
<dbReference type="AlphaFoldDB" id="A0A1H1DXM4"/>
<gene>
    <name evidence="2" type="ORF">SAMN05216231_2618</name>
</gene>
<dbReference type="STRING" id="553311.SAMN05216231_2618"/>
<dbReference type="EMBL" id="FNKD01000003">
    <property type="protein sequence ID" value="SDQ80978.1"/>
    <property type="molecule type" value="Genomic_DNA"/>
</dbReference>
<evidence type="ECO:0000313" key="3">
    <source>
        <dbReference type="Proteomes" id="UP000199444"/>
    </source>
</evidence>
<proteinExistence type="predicted"/>
<reference evidence="2 3" key="1">
    <citation type="submission" date="2016-10" db="EMBL/GenBank/DDBJ databases">
        <authorList>
            <person name="de Groot N.N."/>
        </authorList>
    </citation>
    <scope>NUCLEOTIDE SEQUENCE [LARGE SCALE GENOMIC DNA]</scope>
    <source>
        <strain evidence="2 3">CGMCC 1.10449</strain>
    </source>
</reference>
<keyword evidence="1" id="KW-0472">Membrane</keyword>